<proteinExistence type="inferred from homology"/>
<dbReference type="Pfam" id="PF00270">
    <property type="entry name" value="DEAD"/>
    <property type="match status" value="1"/>
</dbReference>
<gene>
    <name evidence="11" type="ORF">SARC_05600</name>
</gene>
<dbReference type="GO" id="GO:0016787">
    <property type="term" value="F:hydrolase activity"/>
    <property type="evidence" value="ECO:0007669"/>
    <property type="project" value="UniProtKB-KW"/>
</dbReference>
<evidence type="ECO:0000256" key="7">
    <source>
        <dbReference type="RuleBase" id="RU365068"/>
    </source>
</evidence>
<dbReference type="eggNOG" id="KOG0335">
    <property type="taxonomic scope" value="Eukaryota"/>
</dbReference>
<reference evidence="11 12" key="1">
    <citation type="submission" date="2011-02" db="EMBL/GenBank/DDBJ databases">
        <title>The Genome Sequence of Sphaeroforma arctica JP610.</title>
        <authorList>
            <consortium name="The Broad Institute Genome Sequencing Platform"/>
            <person name="Russ C."/>
            <person name="Cuomo C."/>
            <person name="Young S.K."/>
            <person name="Zeng Q."/>
            <person name="Gargeya S."/>
            <person name="Alvarado L."/>
            <person name="Berlin A."/>
            <person name="Chapman S.B."/>
            <person name="Chen Z."/>
            <person name="Freedman E."/>
            <person name="Gellesch M."/>
            <person name="Goldberg J."/>
            <person name="Griggs A."/>
            <person name="Gujja S."/>
            <person name="Heilman E."/>
            <person name="Heiman D."/>
            <person name="Howarth C."/>
            <person name="Mehta T."/>
            <person name="Neiman D."/>
            <person name="Pearson M."/>
            <person name="Roberts A."/>
            <person name="Saif S."/>
            <person name="Shea T."/>
            <person name="Shenoy N."/>
            <person name="Sisk P."/>
            <person name="Stolte C."/>
            <person name="Sykes S."/>
            <person name="White J."/>
            <person name="Yandava C."/>
            <person name="Burger G."/>
            <person name="Gray M.W."/>
            <person name="Holland P.W.H."/>
            <person name="King N."/>
            <person name="Lang F.B.F."/>
            <person name="Roger A.J."/>
            <person name="Ruiz-Trillo I."/>
            <person name="Haas B."/>
            <person name="Nusbaum C."/>
            <person name="Birren B."/>
        </authorList>
    </citation>
    <scope>NUCLEOTIDE SEQUENCE [LARGE SCALE GENOMIC DNA]</scope>
    <source>
        <strain evidence="11 12">JP610</strain>
    </source>
</reference>
<evidence type="ECO:0000256" key="3">
    <source>
        <dbReference type="ARBA" id="ARBA00022806"/>
    </source>
</evidence>
<evidence type="ECO:0000256" key="2">
    <source>
        <dbReference type="ARBA" id="ARBA00022801"/>
    </source>
</evidence>
<dbReference type="STRING" id="667725.A0A0L0FZX4"/>
<dbReference type="EC" id="3.6.4.13" evidence="7"/>
<dbReference type="SMART" id="SM00490">
    <property type="entry name" value="HELICc"/>
    <property type="match status" value="1"/>
</dbReference>
<comment type="similarity">
    <text evidence="7">Belongs to the DEAD box helicase family.</text>
</comment>
<dbReference type="SMART" id="SM00487">
    <property type="entry name" value="DEXDc"/>
    <property type="match status" value="1"/>
</dbReference>
<dbReference type="CDD" id="cd18787">
    <property type="entry name" value="SF2_C_DEAD"/>
    <property type="match status" value="1"/>
</dbReference>
<dbReference type="InterPro" id="IPR011545">
    <property type="entry name" value="DEAD/DEAH_box_helicase_dom"/>
</dbReference>
<comment type="catalytic activity">
    <reaction evidence="7">
        <text>ATP + H2O = ADP + phosphate + H(+)</text>
        <dbReference type="Rhea" id="RHEA:13065"/>
        <dbReference type="ChEBI" id="CHEBI:15377"/>
        <dbReference type="ChEBI" id="CHEBI:15378"/>
        <dbReference type="ChEBI" id="CHEBI:30616"/>
        <dbReference type="ChEBI" id="CHEBI:43474"/>
        <dbReference type="ChEBI" id="CHEBI:456216"/>
        <dbReference type="EC" id="3.6.4.13"/>
    </reaction>
</comment>
<dbReference type="InterPro" id="IPR001650">
    <property type="entry name" value="Helicase_C-like"/>
</dbReference>
<comment type="function">
    <text evidence="7">RNA helicase.</text>
</comment>
<dbReference type="Proteomes" id="UP000054560">
    <property type="component" value="Unassembled WGS sequence"/>
</dbReference>
<evidence type="ECO:0000313" key="11">
    <source>
        <dbReference type="EMBL" id="KNC82111.1"/>
    </source>
</evidence>
<dbReference type="PROSITE" id="PS51194">
    <property type="entry name" value="HELICASE_CTER"/>
    <property type="match status" value="1"/>
</dbReference>
<dbReference type="GO" id="GO:0005524">
    <property type="term" value="F:ATP binding"/>
    <property type="evidence" value="ECO:0007669"/>
    <property type="project" value="UniProtKB-UniRule"/>
</dbReference>
<organism evidence="11 12">
    <name type="scientific">Sphaeroforma arctica JP610</name>
    <dbReference type="NCBI Taxonomy" id="667725"/>
    <lineage>
        <taxon>Eukaryota</taxon>
        <taxon>Ichthyosporea</taxon>
        <taxon>Ichthyophonida</taxon>
        <taxon>Sphaeroforma</taxon>
    </lineage>
</organism>
<evidence type="ECO:0000313" key="12">
    <source>
        <dbReference type="Proteomes" id="UP000054560"/>
    </source>
</evidence>
<evidence type="ECO:0000259" key="9">
    <source>
        <dbReference type="PROSITE" id="PS51194"/>
    </source>
</evidence>
<dbReference type="InterPro" id="IPR014014">
    <property type="entry name" value="RNA_helicase_DEAD_Q_motif"/>
</dbReference>
<name>A0A0L0FZX4_9EUKA</name>
<dbReference type="PANTHER" id="PTHR24031">
    <property type="entry name" value="RNA HELICASE"/>
    <property type="match status" value="1"/>
</dbReference>
<dbReference type="OrthoDB" id="10256233at2759"/>
<dbReference type="InterPro" id="IPR044742">
    <property type="entry name" value="DEAD/DEAH_RhlB"/>
</dbReference>
<evidence type="ECO:0000256" key="6">
    <source>
        <dbReference type="PROSITE-ProRule" id="PRU00552"/>
    </source>
</evidence>
<feature type="short sequence motif" description="Q motif" evidence="6">
    <location>
        <begin position="4"/>
        <end position="32"/>
    </location>
</feature>
<dbReference type="Gene3D" id="3.40.50.300">
    <property type="entry name" value="P-loop containing nucleotide triphosphate hydrolases"/>
    <property type="match status" value="2"/>
</dbReference>
<dbReference type="AlphaFoldDB" id="A0A0L0FZX4"/>
<keyword evidence="3 7" id="KW-0347">Helicase</keyword>
<feature type="domain" description="DEAD-box RNA helicase Q" evidence="10">
    <location>
        <begin position="4"/>
        <end position="32"/>
    </location>
</feature>
<keyword evidence="4 7" id="KW-0067">ATP-binding</keyword>
<dbReference type="GeneID" id="25906104"/>
<dbReference type="CDD" id="cd00268">
    <property type="entry name" value="DEADc"/>
    <property type="match status" value="1"/>
</dbReference>
<dbReference type="SUPFAM" id="SSF52540">
    <property type="entry name" value="P-loop containing nucleoside triphosphate hydrolases"/>
    <property type="match status" value="1"/>
</dbReference>
<dbReference type="InterPro" id="IPR014001">
    <property type="entry name" value="Helicase_ATP-bd"/>
</dbReference>
<dbReference type="PROSITE" id="PS51195">
    <property type="entry name" value="Q_MOTIF"/>
    <property type="match status" value="1"/>
</dbReference>
<dbReference type="GO" id="GO:0003723">
    <property type="term" value="F:RNA binding"/>
    <property type="evidence" value="ECO:0007669"/>
    <property type="project" value="UniProtKB-UniRule"/>
</dbReference>
<keyword evidence="1 7" id="KW-0547">Nucleotide-binding</keyword>
<feature type="domain" description="Helicase C-terminal" evidence="9">
    <location>
        <begin position="281"/>
        <end position="428"/>
    </location>
</feature>
<dbReference type="RefSeq" id="XP_014156013.1">
    <property type="nucleotide sequence ID" value="XM_014300538.1"/>
</dbReference>
<protein>
    <recommendedName>
        <fullName evidence="7">ATP-dependent RNA helicase</fullName>
        <ecNumber evidence="7">3.6.4.13</ecNumber>
    </recommendedName>
</protein>
<dbReference type="InterPro" id="IPR027417">
    <property type="entry name" value="P-loop_NTPase"/>
</dbReference>
<dbReference type="Pfam" id="PF00271">
    <property type="entry name" value="Helicase_C"/>
    <property type="match status" value="1"/>
</dbReference>
<evidence type="ECO:0000259" key="10">
    <source>
        <dbReference type="PROSITE" id="PS51195"/>
    </source>
</evidence>
<evidence type="ECO:0000259" key="8">
    <source>
        <dbReference type="PROSITE" id="PS51192"/>
    </source>
</evidence>
<keyword evidence="12" id="KW-1185">Reference proteome</keyword>
<keyword evidence="2 7" id="KW-0378">Hydrolase</keyword>
<accession>A0A0L0FZX4</accession>
<evidence type="ECO:0000256" key="5">
    <source>
        <dbReference type="ARBA" id="ARBA00022884"/>
    </source>
</evidence>
<dbReference type="GO" id="GO:0003724">
    <property type="term" value="F:RNA helicase activity"/>
    <property type="evidence" value="ECO:0007669"/>
    <property type="project" value="UniProtKB-EC"/>
</dbReference>
<dbReference type="PROSITE" id="PS51192">
    <property type="entry name" value="HELICASE_ATP_BIND_1"/>
    <property type="match status" value="1"/>
</dbReference>
<keyword evidence="5 7" id="KW-0694">RNA-binding</keyword>
<dbReference type="EMBL" id="KQ241959">
    <property type="protein sequence ID" value="KNC82111.1"/>
    <property type="molecule type" value="Genomic_DNA"/>
</dbReference>
<feature type="domain" description="Helicase ATP-binding" evidence="8">
    <location>
        <begin position="37"/>
        <end position="215"/>
    </location>
</feature>
<comment type="domain">
    <text evidence="7">The Q motif is unique to and characteristic of the DEAD box family of RNA helicases and controls ATP binding and hydrolysis.</text>
</comment>
<sequence length="442" mass="48380">MKMSKFQSLGLDPRLVKTLARAKFSVPTRIQQLAIPHLCNDAKSHTLLGAETGSGKTLAYLLPTLQRLIESPRYMNNNLDNDADTNINREKALILLPTSELVTQVYNVASVFAKGVDVGVSMASRFHRMSVFENTRLIVGTPAALLSYPHSDRTEGITKLVLDEADLLLSPSMLPSVQALLADIGHTPQTILAAATLPTAGTKSLDNTVNRMFPKAVRLSTEGWHRTVSHLAQVMVRVRDEDKAALIADVLKRHMVSPIVQADFVHIKQLGNAASANQPKGVRASTSMPRVLVFANTAQSAEDVYRALDKELQYAGKAHVCALLHGQQDSEHRSKAWASFLKGEVSVLVCTDVAARGLDVDDIDLVVQYDFALNAVDYLHRVGRTARNGKQGVAVNLVNVADEARASAIDKFNAVGMEPVFSRRRSFRKHIKKQADRIAGRV</sequence>
<evidence type="ECO:0000256" key="4">
    <source>
        <dbReference type="ARBA" id="ARBA00022840"/>
    </source>
</evidence>
<evidence type="ECO:0000256" key="1">
    <source>
        <dbReference type="ARBA" id="ARBA00022741"/>
    </source>
</evidence>